<name>A0ACB7ZYF0_9AGAM</name>
<dbReference type="EMBL" id="MU268103">
    <property type="protein sequence ID" value="KAH7905907.1"/>
    <property type="molecule type" value="Genomic_DNA"/>
</dbReference>
<organism evidence="1 2">
    <name type="scientific">Hygrophoropsis aurantiaca</name>
    <dbReference type="NCBI Taxonomy" id="72124"/>
    <lineage>
        <taxon>Eukaryota</taxon>
        <taxon>Fungi</taxon>
        <taxon>Dikarya</taxon>
        <taxon>Basidiomycota</taxon>
        <taxon>Agaricomycotina</taxon>
        <taxon>Agaricomycetes</taxon>
        <taxon>Agaricomycetidae</taxon>
        <taxon>Boletales</taxon>
        <taxon>Coniophorineae</taxon>
        <taxon>Hygrophoropsidaceae</taxon>
        <taxon>Hygrophoropsis</taxon>
    </lineage>
</organism>
<dbReference type="Proteomes" id="UP000790377">
    <property type="component" value="Unassembled WGS sequence"/>
</dbReference>
<keyword evidence="2" id="KW-1185">Reference proteome</keyword>
<proteinExistence type="predicted"/>
<sequence length="211" mass="23378">MFFQALVRDQCRCLLTGVLDIDVAVAFPGRHIPDAHATITEAAYIFPEPSNTGISTTDENDPELNYAASVWAVMARFGNNLAFDDLNGSTIHRLENVMTLSIDIHRYFDNLQLWLESTDTPHTYRPNSVNLIYRGRIPPTVTFTTHDPVNFPLPSPEYLRLHAAAARVAHLSGAGEYINKILRDVEETRVLSTDGSSAELLAAALRGISVQ</sequence>
<comment type="caution">
    <text evidence="1">The sequence shown here is derived from an EMBL/GenBank/DDBJ whole genome shotgun (WGS) entry which is preliminary data.</text>
</comment>
<evidence type="ECO:0000313" key="1">
    <source>
        <dbReference type="EMBL" id="KAH7905907.1"/>
    </source>
</evidence>
<evidence type="ECO:0000313" key="2">
    <source>
        <dbReference type="Proteomes" id="UP000790377"/>
    </source>
</evidence>
<reference evidence="1" key="1">
    <citation type="journal article" date="2021" name="New Phytol.">
        <title>Evolutionary innovations through gain and loss of genes in the ectomycorrhizal Boletales.</title>
        <authorList>
            <person name="Wu G."/>
            <person name="Miyauchi S."/>
            <person name="Morin E."/>
            <person name="Kuo A."/>
            <person name="Drula E."/>
            <person name="Varga T."/>
            <person name="Kohler A."/>
            <person name="Feng B."/>
            <person name="Cao Y."/>
            <person name="Lipzen A."/>
            <person name="Daum C."/>
            <person name="Hundley H."/>
            <person name="Pangilinan J."/>
            <person name="Johnson J."/>
            <person name="Barry K."/>
            <person name="LaButti K."/>
            <person name="Ng V."/>
            <person name="Ahrendt S."/>
            <person name="Min B."/>
            <person name="Choi I.G."/>
            <person name="Park H."/>
            <person name="Plett J.M."/>
            <person name="Magnuson J."/>
            <person name="Spatafora J.W."/>
            <person name="Nagy L.G."/>
            <person name="Henrissat B."/>
            <person name="Grigoriev I.V."/>
            <person name="Yang Z.L."/>
            <person name="Xu J."/>
            <person name="Martin F.M."/>
        </authorList>
    </citation>
    <scope>NUCLEOTIDE SEQUENCE</scope>
    <source>
        <strain evidence="1">ATCC 28755</strain>
    </source>
</reference>
<gene>
    <name evidence="1" type="ORF">BJ138DRAFT_1017041</name>
</gene>
<protein>
    <submittedName>
        <fullName evidence="1">Uncharacterized protein</fullName>
    </submittedName>
</protein>
<accession>A0ACB7ZYF0</accession>